<accession>X0WIN7</accession>
<dbReference type="AlphaFoldDB" id="X0WIN7"/>
<protein>
    <recommendedName>
        <fullName evidence="2">4Fe-4S ferredoxin-type domain-containing protein</fullName>
    </recommendedName>
</protein>
<sequence length="71" mass="8011">SCGTCEDACPMSIPVARIFSFVADRTQDLFDYRAGLDRLESAPLLSYQTDELHQFEQLYVETYKGKVNEGA</sequence>
<comment type="caution">
    <text evidence="1">The sequence shown here is derived from an EMBL/GenBank/DDBJ whole genome shotgun (WGS) entry which is preliminary data.</text>
</comment>
<evidence type="ECO:0008006" key="2">
    <source>
        <dbReference type="Google" id="ProtNLM"/>
    </source>
</evidence>
<feature type="non-terminal residue" evidence="1">
    <location>
        <position position="1"/>
    </location>
</feature>
<name>X0WIN7_9ZZZZ</name>
<proteinExistence type="predicted"/>
<evidence type="ECO:0000313" key="1">
    <source>
        <dbReference type="EMBL" id="GAG30849.1"/>
    </source>
</evidence>
<dbReference type="EMBL" id="BARS01043949">
    <property type="protein sequence ID" value="GAG30849.1"/>
    <property type="molecule type" value="Genomic_DNA"/>
</dbReference>
<organism evidence="1">
    <name type="scientific">marine sediment metagenome</name>
    <dbReference type="NCBI Taxonomy" id="412755"/>
    <lineage>
        <taxon>unclassified sequences</taxon>
        <taxon>metagenomes</taxon>
        <taxon>ecological metagenomes</taxon>
    </lineage>
</organism>
<gene>
    <name evidence="1" type="ORF">S01H1_66464</name>
</gene>
<reference evidence="1" key="1">
    <citation type="journal article" date="2014" name="Front. Microbiol.">
        <title>High frequency of phylogenetically diverse reductive dehalogenase-homologous genes in deep subseafloor sedimentary metagenomes.</title>
        <authorList>
            <person name="Kawai M."/>
            <person name="Futagami T."/>
            <person name="Toyoda A."/>
            <person name="Takaki Y."/>
            <person name="Nishi S."/>
            <person name="Hori S."/>
            <person name="Arai W."/>
            <person name="Tsubouchi T."/>
            <person name="Morono Y."/>
            <person name="Uchiyama I."/>
            <person name="Ito T."/>
            <person name="Fujiyama A."/>
            <person name="Inagaki F."/>
            <person name="Takami H."/>
        </authorList>
    </citation>
    <scope>NUCLEOTIDE SEQUENCE</scope>
    <source>
        <strain evidence="1">Expedition CK06-06</strain>
    </source>
</reference>